<evidence type="ECO:0000313" key="3">
    <source>
        <dbReference type="Proteomes" id="UP000059680"/>
    </source>
</evidence>
<keyword evidence="3" id="KW-1185">Reference proteome</keyword>
<keyword evidence="4" id="KW-1267">Proteomics identification</keyword>
<accession>A0A0P0VWX0</accession>
<dbReference type="AlphaFoldDB" id="A0A0P0VWX0"/>
<reference evidence="2 3" key="2">
    <citation type="journal article" date="2013" name="Plant Cell Physiol.">
        <title>Rice Annotation Project Database (RAP-DB): an integrative and interactive database for rice genomics.</title>
        <authorList>
            <person name="Sakai H."/>
            <person name="Lee S.S."/>
            <person name="Tanaka T."/>
            <person name="Numa H."/>
            <person name="Kim J."/>
            <person name="Kawahara Y."/>
            <person name="Wakimoto H."/>
            <person name="Yang C.C."/>
            <person name="Iwamoto M."/>
            <person name="Abe T."/>
            <person name="Yamada Y."/>
            <person name="Muto A."/>
            <person name="Inokuchi H."/>
            <person name="Ikemura T."/>
            <person name="Matsumoto T."/>
            <person name="Sasaki T."/>
            <person name="Itoh T."/>
        </authorList>
    </citation>
    <scope>NUCLEOTIDE SEQUENCE [LARGE SCALE GENOMIC DNA]</scope>
    <source>
        <strain evidence="3">cv. Nipponbare</strain>
    </source>
</reference>
<protein>
    <submittedName>
        <fullName evidence="2">Os03g0327900 protein</fullName>
    </submittedName>
</protein>
<reference evidence="2 3" key="3">
    <citation type="journal article" date="2013" name="Rice">
        <title>Improvement of the Oryza sativa Nipponbare reference genome using next generation sequence and optical map data.</title>
        <authorList>
            <person name="Kawahara Y."/>
            <person name="de la Bastide M."/>
            <person name="Hamilton J.P."/>
            <person name="Kanamori H."/>
            <person name="McCombie W.R."/>
            <person name="Ouyang S."/>
            <person name="Schwartz D.C."/>
            <person name="Tanaka T."/>
            <person name="Wu J."/>
            <person name="Zhou S."/>
            <person name="Childs K.L."/>
            <person name="Davidson R.M."/>
            <person name="Lin H."/>
            <person name="Quesada-Ocampo L."/>
            <person name="Vaillancourt B."/>
            <person name="Sakai H."/>
            <person name="Lee S.S."/>
            <person name="Kim J."/>
            <person name="Numa H."/>
            <person name="Itoh T."/>
            <person name="Buell C.R."/>
            <person name="Matsumoto T."/>
        </authorList>
    </citation>
    <scope>NUCLEOTIDE SEQUENCE [LARGE SCALE GENOMIC DNA]</scope>
    <source>
        <strain evidence="3">cv. Nipponbare</strain>
    </source>
</reference>
<keyword evidence="1" id="KW-1133">Transmembrane helix</keyword>
<evidence type="ECO:0000313" key="2">
    <source>
        <dbReference type="EMBL" id="BAS84006.1"/>
    </source>
</evidence>
<name>A0A0P0VWX0_ORYSJ</name>
<proteinExistence type="evidence at protein level"/>
<reference evidence="3" key="1">
    <citation type="journal article" date="2005" name="Nature">
        <title>The map-based sequence of the rice genome.</title>
        <authorList>
            <consortium name="International rice genome sequencing project (IRGSP)"/>
            <person name="Matsumoto T."/>
            <person name="Wu J."/>
            <person name="Kanamori H."/>
            <person name="Katayose Y."/>
            <person name="Fujisawa M."/>
            <person name="Namiki N."/>
            <person name="Mizuno H."/>
            <person name="Yamamoto K."/>
            <person name="Antonio B.A."/>
            <person name="Baba T."/>
            <person name="Sakata K."/>
            <person name="Nagamura Y."/>
            <person name="Aoki H."/>
            <person name="Arikawa K."/>
            <person name="Arita K."/>
            <person name="Bito T."/>
            <person name="Chiden Y."/>
            <person name="Fujitsuka N."/>
            <person name="Fukunaka R."/>
            <person name="Hamada M."/>
            <person name="Harada C."/>
            <person name="Hayashi A."/>
            <person name="Hijishita S."/>
            <person name="Honda M."/>
            <person name="Hosokawa S."/>
            <person name="Ichikawa Y."/>
            <person name="Idonuma A."/>
            <person name="Iijima M."/>
            <person name="Ikeda M."/>
            <person name="Ikeno M."/>
            <person name="Ito K."/>
            <person name="Ito S."/>
            <person name="Ito T."/>
            <person name="Ito Y."/>
            <person name="Ito Y."/>
            <person name="Iwabuchi A."/>
            <person name="Kamiya K."/>
            <person name="Karasawa W."/>
            <person name="Kurita K."/>
            <person name="Katagiri S."/>
            <person name="Kikuta A."/>
            <person name="Kobayashi H."/>
            <person name="Kobayashi N."/>
            <person name="Machita K."/>
            <person name="Maehara T."/>
            <person name="Masukawa M."/>
            <person name="Mizubayashi T."/>
            <person name="Mukai Y."/>
            <person name="Nagasaki H."/>
            <person name="Nagata Y."/>
            <person name="Naito S."/>
            <person name="Nakashima M."/>
            <person name="Nakama Y."/>
            <person name="Nakamichi Y."/>
            <person name="Nakamura M."/>
            <person name="Meguro A."/>
            <person name="Negishi M."/>
            <person name="Ohta I."/>
            <person name="Ohta T."/>
            <person name="Okamoto M."/>
            <person name="Ono N."/>
            <person name="Saji S."/>
            <person name="Sakaguchi M."/>
            <person name="Sakai K."/>
            <person name="Shibata M."/>
            <person name="Shimokawa T."/>
            <person name="Song J."/>
            <person name="Takazaki Y."/>
            <person name="Terasawa K."/>
            <person name="Tsugane M."/>
            <person name="Tsuji K."/>
            <person name="Ueda S."/>
            <person name="Waki K."/>
            <person name="Yamagata H."/>
            <person name="Yamamoto M."/>
            <person name="Yamamoto S."/>
            <person name="Yamane H."/>
            <person name="Yoshiki S."/>
            <person name="Yoshihara R."/>
            <person name="Yukawa K."/>
            <person name="Zhong H."/>
            <person name="Yano M."/>
            <person name="Yuan Q."/>
            <person name="Ouyang S."/>
            <person name="Liu J."/>
            <person name="Jones K.M."/>
            <person name="Gansberger K."/>
            <person name="Moffat K."/>
            <person name="Hill J."/>
            <person name="Bera J."/>
            <person name="Fadrosh D."/>
            <person name="Jin S."/>
            <person name="Johri S."/>
            <person name="Kim M."/>
            <person name="Overton L."/>
            <person name="Reardon M."/>
            <person name="Tsitrin T."/>
            <person name="Vuong H."/>
            <person name="Weaver B."/>
            <person name="Ciecko A."/>
            <person name="Tallon L."/>
            <person name="Jackson J."/>
            <person name="Pai G."/>
            <person name="Aken S.V."/>
            <person name="Utterback T."/>
            <person name="Reidmuller S."/>
            <person name="Feldblyum T."/>
            <person name="Hsiao J."/>
            <person name="Zismann V."/>
            <person name="Iobst S."/>
            <person name="de Vazeille A.R."/>
            <person name="Buell C.R."/>
            <person name="Ying K."/>
            <person name="Li Y."/>
            <person name="Lu T."/>
            <person name="Huang Y."/>
            <person name="Zhao Q."/>
            <person name="Feng Q."/>
            <person name="Zhang L."/>
            <person name="Zhu J."/>
            <person name="Weng Q."/>
            <person name="Mu J."/>
            <person name="Lu Y."/>
            <person name="Fan D."/>
            <person name="Liu Y."/>
            <person name="Guan J."/>
            <person name="Zhang Y."/>
            <person name="Yu S."/>
            <person name="Liu X."/>
            <person name="Zhang Y."/>
            <person name="Hong G."/>
            <person name="Han B."/>
            <person name="Choisne N."/>
            <person name="Demange N."/>
            <person name="Orjeda G."/>
            <person name="Samain S."/>
            <person name="Cattolico L."/>
            <person name="Pelletier E."/>
            <person name="Couloux A."/>
            <person name="Segurens B."/>
            <person name="Wincker P."/>
            <person name="D'Hont A."/>
            <person name="Scarpelli C."/>
            <person name="Weissenbach J."/>
            <person name="Salanoubat M."/>
            <person name="Quetier F."/>
            <person name="Yu Y."/>
            <person name="Kim H.R."/>
            <person name="Rambo T."/>
            <person name="Currie J."/>
            <person name="Collura K."/>
            <person name="Luo M."/>
            <person name="Yang T."/>
            <person name="Ammiraju J.S.S."/>
            <person name="Engler F."/>
            <person name="Soderlund C."/>
            <person name="Wing R.A."/>
            <person name="Palmer L.E."/>
            <person name="de la Bastide M."/>
            <person name="Spiegel L."/>
            <person name="Nascimento L."/>
            <person name="Zutavern T."/>
            <person name="O'Shaughnessy A."/>
            <person name="Dike S."/>
            <person name="Dedhia N."/>
            <person name="Preston R."/>
            <person name="Balija V."/>
            <person name="McCombie W.R."/>
            <person name="Chow T."/>
            <person name="Chen H."/>
            <person name="Chung M."/>
            <person name="Chen C."/>
            <person name="Shaw J."/>
            <person name="Wu H."/>
            <person name="Hsiao K."/>
            <person name="Chao Y."/>
            <person name="Chu M."/>
            <person name="Cheng C."/>
            <person name="Hour A."/>
            <person name="Lee P."/>
            <person name="Lin S."/>
            <person name="Lin Y."/>
            <person name="Liou J."/>
            <person name="Liu S."/>
            <person name="Hsing Y."/>
            <person name="Raghuvanshi S."/>
            <person name="Mohanty A."/>
            <person name="Bharti A.K."/>
            <person name="Gaur A."/>
            <person name="Gupta V."/>
            <person name="Kumar D."/>
            <person name="Ravi V."/>
            <person name="Vij S."/>
            <person name="Kapur A."/>
            <person name="Khurana P."/>
            <person name="Khurana P."/>
            <person name="Khurana J.P."/>
            <person name="Tyagi A.K."/>
            <person name="Gaikwad K."/>
            <person name="Singh A."/>
            <person name="Dalal V."/>
            <person name="Srivastava S."/>
            <person name="Dixit A."/>
            <person name="Pal A.K."/>
            <person name="Ghazi I.A."/>
            <person name="Yadav M."/>
            <person name="Pandit A."/>
            <person name="Bhargava A."/>
            <person name="Sureshbabu K."/>
            <person name="Batra K."/>
            <person name="Sharma T.R."/>
            <person name="Mohapatra T."/>
            <person name="Singh N.K."/>
            <person name="Messing J."/>
            <person name="Nelson A.B."/>
            <person name="Fuks G."/>
            <person name="Kavchok S."/>
            <person name="Keizer G."/>
            <person name="Linton E."/>
            <person name="Llaca V."/>
            <person name="Song R."/>
            <person name="Tanyolac B."/>
            <person name="Young S."/>
            <person name="Ho-Il K."/>
            <person name="Hahn J.H."/>
            <person name="Sangsakoo G."/>
            <person name="Vanavichit A."/>
            <person name="de Mattos Luiz.A.T."/>
            <person name="Zimmer P.D."/>
            <person name="Malone G."/>
            <person name="Dellagostin O."/>
            <person name="de Oliveira A.C."/>
            <person name="Bevan M."/>
            <person name="Bancroft I."/>
            <person name="Minx P."/>
            <person name="Cordum H."/>
            <person name="Wilson R."/>
            <person name="Cheng Z."/>
            <person name="Jin W."/>
            <person name="Jiang J."/>
            <person name="Leong S.A."/>
            <person name="Iwama H."/>
            <person name="Gojobori T."/>
            <person name="Itoh T."/>
            <person name="Niimura Y."/>
            <person name="Fujii Y."/>
            <person name="Habara T."/>
            <person name="Sakai H."/>
            <person name="Sato Y."/>
            <person name="Wilson G."/>
            <person name="Kumar K."/>
            <person name="McCouch S."/>
            <person name="Juretic N."/>
            <person name="Hoen D."/>
            <person name="Wright S."/>
            <person name="Bruskiewich R."/>
            <person name="Bureau T."/>
            <person name="Miyao A."/>
            <person name="Hirochika H."/>
            <person name="Nishikawa T."/>
            <person name="Kadowaki K."/>
            <person name="Sugiura M."/>
            <person name="Burr B."/>
            <person name="Sasaki T."/>
        </authorList>
    </citation>
    <scope>NUCLEOTIDE SEQUENCE [LARGE SCALE GENOMIC DNA]</scope>
    <source>
        <strain evidence="3">cv. Nipponbare</strain>
    </source>
</reference>
<dbReference type="STRING" id="39947.A0A0P0VWX0"/>
<dbReference type="InParanoid" id="A0A0P0VWX0"/>
<feature type="transmembrane region" description="Helical" evidence="1">
    <location>
        <begin position="88"/>
        <end position="104"/>
    </location>
</feature>
<sequence>MDSAAAAGEGQRFKRIPRQSLAGNLELDPLVCFALIFCSPACGAVHLVVRMWVRCVLSYQEWWWYRRQCGACEPGDVWNAVKRARSRSQYLSFYCLYFLSVLIVR</sequence>
<dbReference type="PaxDb" id="39947-A0A0P0VWX0"/>
<evidence type="ECO:0007829" key="4">
    <source>
        <dbReference type="PeptideAtlas" id="A0A0P0VWX0"/>
    </source>
</evidence>
<organism evidence="2 3">
    <name type="scientific">Oryza sativa subsp. japonica</name>
    <name type="common">Rice</name>
    <dbReference type="NCBI Taxonomy" id="39947"/>
    <lineage>
        <taxon>Eukaryota</taxon>
        <taxon>Viridiplantae</taxon>
        <taxon>Streptophyta</taxon>
        <taxon>Embryophyta</taxon>
        <taxon>Tracheophyta</taxon>
        <taxon>Spermatophyta</taxon>
        <taxon>Magnoliopsida</taxon>
        <taxon>Liliopsida</taxon>
        <taxon>Poales</taxon>
        <taxon>Poaceae</taxon>
        <taxon>BOP clade</taxon>
        <taxon>Oryzoideae</taxon>
        <taxon>Oryzeae</taxon>
        <taxon>Oryzinae</taxon>
        <taxon>Oryza</taxon>
        <taxon>Oryza sativa</taxon>
    </lineage>
</organism>
<dbReference type="EMBL" id="AP014959">
    <property type="protein sequence ID" value="BAS84006.1"/>
    <property type="molecule type" value="Genomic_DNA"/>
</dbReference>
<feature type="transmembrane region" description="Helical" evidence="1">
    <location>
        <begin position="27"/>
        <end position="49"/>
    </location>
</feature>
<evidence type="ECO:0000256" key="1">
    <source>
        <dbReference type="SAM" id="Phobius"/>
    </source>
</evidence>
<dbReference type="Proteomes" id="UP000059680">
    <property type="component" value="Chromosome 3"/>
</dbReference>
<keyword evidence="1" id="KW-0812">Transmembrane</keyword>
<keyword evidence="1" id="KW-0472">Membrane</keyword>
<gene>
    <name evidence="2" type="ordered locus">Os03g0327900</name>
    <name evidence="2" type="ORF">OSNPB_030327900</name>
</gene>